<feature type="compositionally biased region" description="Acidic residues" evidence="1">
    <location>
        <begin position="1599"/>
        <end position="1618"/>
    </location>
</feature>
<feature type="region of interest" description="Disordered" evidence="1">
    <location>
        <begin position="1512"/>
        <end position="1618"/>
    </location>
</feature>
<feature type="compositionally biased region" description="Polar residues" evidence="1">
    <location>
        <begin position="617"/>
        <end position="632"/>
    </location>
</feature>
<feature type="compositionally biased region" description="Low complexity" evidence="1">
    <location>
        <begin position="877"/>
        <end position="886"/>
    </location>
</feature>
<feature type="compositionally biased region" description="Polar residues" evidence="1">
    <location>
        <begin position="1"/>
        <end position="22"/>
    </location>
</feature>
<dbReference type="STRING" id="1213859.L2FEW9"/>
<proteinExistence type="predicted"/>
<feature type="region of interest" description="Disordered" evidence="1">
    <location>
        <begin position="399"/>
        <end position="510"/>
    </location>
</feature>
<feature type="compositionally biased region" description="Acidic residues" evidence="1">
    <location>
        <begin position="1527"/>
        <end position="1537"/>
    </location>
</feature>
<feature type="compositionally biased region" description="Polar residues" evidence="1">
    <location>
        <begin position="1065"/>
        <end position="1082"/>
    </location>
</feature>
<feature type="compositionally biased region" description="Polar residues" evidence="1">
    <location>
        <begin position="1202"/>
        <end position="1217"/>
    </location>
</feature>
<accession>L2FEW9</accession>
<dbReference type="HOGENOM" id="CLU_243645_0_0_1"/>
<feature type="region of interest" description="Disordered" evidence="1">
    <location>
        <begin position="1"/>
        <end position="50"/>
    </location>
</feature>
<feature type="compositionally biased region" description="Polar residues" evidence="1">
    <location>
        <begin position="1318"/>
        <end position="1345"/>
    </location>
</feature>
<organism evidence="2">
    <name type="scientific">Colletotrichum fructicola (strain Nara gc5)</name>
    <name type="common">Anthracnose fungus</name>
    <name type="synonym">Colletotrichum gloeosporioides (strain Nara gc5)</name>
    <dbReference type="NCBI Taxonomy" id="1213859"/>
    <lineage>
        <taxon>Eukaryota</taxon>
        <taxon>Fungi</taxon>
        <taxon>Dikarya</taxon>
        <taxon>Ascomycota</taxon>
        <taxon>Pezizomycotina</taxon>
        <taxon>Sordariomycetes</taxon>
        <taxon>Hypocreomycetidae</taxon>
        <taxon>Glomerellales</taxon>
        <taxon>Glomerellaceae</taxon>
        <taxon>Colletotrichum</taxon>
        <taxon>Colletotrichum gloeosporioides species complex</taxon>
    </lineage>
</organism>
<reference evidence="2" key="1">
    <citation type="submission" date="2012-08" db="EMBL/GenBank/DDBJ databases">
        <title>Genome analysis of Colletotrichum orbiculare and Colletotrichum fructicola.</title>
        <authorList>
            <person name="Gan P.H.P."/>
            <person name="Ikeda K."/>
            <person name="Irieda H."/>
            <person name="Narusaka M."/>
            <person name="O'Connell R.J."/>
            <person name="Narusaka Y."/>
            <person name="Takano Y."/>
            <person name="Kubo Y."/>
            <person name="Shirasu K."/>
        </authorList>
    </citation>
    <scope>NUCLEOTIDE SEQUENCE</scope>
    <source>
        <strain evidence="2">Nara gc5</strain>
    </source>
</reference>
<feature type="compositionally biased region" description="Acidic residues" evidence="1">
    <location>
        <begin position="1574"/>
        <end position="1591"/>
    </location>
</feature>
<feature type="region of interest" description="Disordered" evidence="1">
    <location>
        <begin position="1462"/>
        <end position="1493"/>
    </location>
</feature>
<feature type="compositionally biased region" description="Basic and acidic residues" evidence="1">
    <location>
        <begin position="763"/>
        <end position="787"/>
    </location>
</feature>
<feature type="compositionally biased region" description="Low complexity" evidence="1">
    <location>
        <begin position="1098"/>
        <end position="1113"/>
    </location>
</feature>
<feature type="region of interest" description="Disordered" evidence="1">
    <location>
        <begin position="522"/>
        <end position="545"/>
    </location>
</feature>
<feature type="region of interest" description="Disordered" evidence="1">
    <location>
        <begin position="1307"/>
        <end position="1367"/>
    </location>
</feature>
<feature type="region of interest" description="Disordered" evidence="1">
    <location>
        <begin position="1016"/>
        <end position="1275"/>
    </location>
</feature>
<feature type="compositionally biased region" description="Low complexity" evidence="1">
    <location>
        <begin position="526"/>
        <end position="539"/>
    </location>
</feature>
<dbReference type="EMBL" id="KB021254">
    <property type="protein sequence ID" value="ELA24601.1"/>
    <property type="molecule type" value="Genomic_DNA"/>
</dbReference>
<evidence type="ECO:0000256" key="1">
    <source>
        <dbReference type="SAM" id="MobiDB-lite"/>
    </source>
</evidence>
<feature type="region of interest" description="Disordered" evidence="1">
    <location>
        <begin position="317"/>
        <end position="336"/>
    </location>
</feature>
<protein>
    <submittedName>
        <fullName evidence="2">Xurface protein</fullName>
    </submittedName>
</protein>
<feature type="compositionally biased region" description="Basic and acidic residues" evidence="1">
    <location>
        <begin position="716"/>
        <end position="738"/>
    </location>
</feature>
<feature type="compositionally biased region" description="Low complexity" evidence="1">
    <location>
        <begin position="818"/>
        <end position="840"/>
    </location>
</feature>
<feature type="compositionally biased region" description="Polar residues" evidence="1">
    <location>
        <begin position="1264"/>
        <end position="1275"/>
    </location>
</feature>
<feature type="compositionally biased region" description="Polar residues" evidence="1">
    <location>
        <begin position="924"/>
        <end position="938"/>
    </location>
</feature>
<feature type="compositionally biased region" description="Polar residues" evidence="1">
    <location>
        <begin position="1357"/>
        <end position="1367"/>
    </location>
</feature>
<name>L2FEW9_COLFN</name>
<feature type="compositionally biased region" description="Polar residues" evidence="1">
    <location>
        <begin position="887"/>
        <end position="907"/>
    </location>
</feature>
<feature type="compositionally biased region" description="Polar residues" evidence="1">
    <location>
        <begin position="462"/>
        <end position="471"/>
    </location>
</feature>
<sequence length="1618" mass="173733">MNSHPSNSSFSAYTGPASQTQPLHPPTLRPGFPRPSPDGNANSSHDRQSQLDVTVGSAEHVFNCLRGGRGLACPHFPKYTVGTLTVHREYPSRLGFFHASNPKGYISYLETAKFCPNCLDQVVPNGYTYWTMIPSSDGRAVEGRWLETPMSSQMYPRLYQSGTERFDQTTLRPQSVPDSLITQPKELPIPQIAEAPDAWRWMQSQRKPFYIDALHLTNGWTPYAELSAQEDSRIVRRSGQSFVMSRSSGATQIFAQRNIAQDHAPLPNMTRSSIPQPPSDMSITKQDHQQFIPTAIPTSIRTGPNITATAASSITRKAVPSTSARPDLSHASSVPNMQRRAGVAASTATYSSTAVAISQTMLMTNMATSADSRLRSTSANGMRAVSQPWFDTATKIKQNPHALGSSNRPGHGSLQDMRHVSAGLPRPQSSRPSSSVSNRTVPSPMPIPTGDIKPTLVAAPSFNPTMSTGSQHPIGDPDLGPIEGSFKPPPRQAIKPSAGKGEHMSNVTKAQGNNGQVSALHSRLHGSAPSSKTKPSGSTTYRTSSWYRHDPIDFDELDSGLATTVQPQLPAPMPGHSSSLPTVLEPGSGTKTGSVTRGLDSAQVTEIFRLFGPNAETRPTQPSMTQETSNKVMSGIPPRHPDRTNKIISTTQSASKEMAGKRPTTHLKQTQATQKGSQATPPTMTAQHVREGQTPKSVARHPDSATPALKNTPAAQKDRSRSVIDTGRPKASADDKRATGQSQTGPKPPNNKVSGIKPTKAAPKRESGGTGSSERKGSRVQGKEMKTSRLGGPKPQKPPRKGSKSNDLSSTPGKHGGSSSHITNNSSVTNSTTNTTIHIIGADSDDSESDHNTTNEDTSGYETDGLGEPPEAVGVDSSVPSSPVSSTGQHPTGQLESESPSNNNGEPGQQPDAASYSSSPASQIGGQTSNLPGQQAQVQIPGHGVQSEIGIGTLPSGTYIPAPFISQETAYEGFGQGFQSDAAESAMLSHNGIQSASGAATAGGQGSAFPYSTQDSLPGYMQQPVSQQGHEQDGQMSLFPSDGNAPYGDQHWNPAPSGPPAFSLGNGNRRSSNYPSLNSGTSYPDLDSDNQLQPGWRADAISDASGGSSFSASVGTKPPSSQGLPLGAPAYAASEQRPSVPLPTTPGGWPPKKTGFDADSYGVPNAEMDRKGQTQHSGHMSAAQPGPYSNQVVSPSGPVETRQGNNHSYLSPTTAQAPESLYDPWAPQTGASHHSKTEPWGGAQTTGMGKPNSAWDFQAELMSSAPSAKPQTSDIQAWQPQGNLSTVQGHYSSPSEDQDAIWANWSNRNNAPAAGGPQASQVPTRQTPAPYAEQSSYIGPYGSQQRPDEHQPFAHGRQQSPNPDSRTNRLTAAALGLSVMELLPWLVARLHRLHHQGLPIRAMTNMSRMATRFGTIHMDNMALSMTMKMMLLKRRAVLKVNWDQNADSTHYTDMDHHGDFYRNDSQHFDDRSMTSERSSPTYYNDEHLSQQPSEFEQPYVHQEVLDNVDEYGDWPVEDNTYQQSDQDQSESDNENASDWEGSVDDRQPDDGYEPQYQYFQHQGYAPEAYQDSDGPGDEQSDVQTDYQDENGGELSEQSDGNDDGDDYDNGFDSQDDSN</sequence>
<feature type="compositionally biased region" description="Pro residues" evidence="1">
    <location>
        <begin position="23"/>
        <end position="36"/>
    </location>
</feature>
<feature type="compositionally biased region" description="Polar residues" evidence="1">
    <location>
        <begin position="666"/>
        <end position="686"/>
    </location>
</feature>
<feature type="compositionally biased region" description="Basic and acidic residues" evidence="1">
    <location>
        <begin position="1462"/>
        <end position="1474"/>
    </location>
</feature>
<gene>
    <name evidence="2" type="ORF">CGGC5_14024</name>
</gene>
<feature type="region of interest" description="Disordered" evidence="1">
    <location>
        <begin position="614"/>
        <end position="939"/>
    </location>
</feature>
<feature type="compositionally biased region" description="Polar residues" evidence="1">
    <location>
        <begin position="646"/>
        <end position="655"/>
    </location>
</feature>
<evidence type="ECO:0000313" key="2">
    <source>
        <dbReference type="EMBL" id="ELA24601.1"/>
    </source>
</evidence>
<feature type="compositionally biased region" description="Low complexity" evidence="1">
    <location>
        <begin position="913"/>
        <end position="922"/>
    </location>
</feature>
<feature type="compositionally biased region" description="Low complexity" evidence="1">
    <location>
        <begin position="425"/>
        <end position="442"/>
    </location>
</feature>